<protein>
    <submittedName>
        <fullName evidence="4">Uncharacterized protein</fullName>
    </submittedName>
</protein>
<keyword evidence="1" id="KW-0677">Repeat</keyword>
<organism evidence="4 5">
    <name type="scientific">Tuber borchii</name>
    <name type="common">White truffle</name>
    <dbReference type="NCBI Taxonomy" id="42251"/>
    <lineage>
        <taxon>Eukaryota</taxon>
        <taxon>Fungi</taxon>
        <taxon>Dikarya</taxon>
        <taxon>Ascomycota</taxon>
        <taxon>Pezizomycotina</taxon>
        <taxon>Pezizomycetes</taxon>
        <taxon>Pezizales</taxon>
        <taxon>Tuberaceae</taxon>
        <taxon>Tuber</taxon>
    </lineage>
</organism>
<dbReference type="AlphaFoldDB" id="A0A2T6ZQL2"/>
<dbReference type="InterPro" id="IPR036770">
    <property type="entry name" value="Ankyrin_rpt-contain_sf"/>
</dbReference>
<evidence type="ECO:0000313" key="4">
    <source>
        <dbReference type="EMBL" id="PUU77724.1"/>
    </source>
</evidence>
<dbReference type="EMBL" id="NESQ01000143">
    <property type="protein sequence ID" value="PUU77724.1"/>
    <property type="molecule type" value="Genomic_DNA"/>
</dbReference>
<sequence>MPAEKKSPIFPSALCPALEGPDLPSSPVILETGHTTSYSQLLEYAALWRDGSNKQVKVVLLVKLYPPTVENKVKVTLTIISARQRVNSRATRRKTYVSPPPPLHPPTPLTPLLWAASGGHDGVVKLLLEREGVSPDRPDNGGRTPLSWAASAGHDRVVRLLLGREDISHDRPDTTIIWPIRVNVFSSQQ</sequence>
<dbReference type="PROSITE" id="PS50297">
    <property type="entry name" value="ANK_REP_REGION"/>
    <property type="match status" value="1"/>
</dbReference>
<dbReference type="Gene3D" id="1.25.40.20">
    <property type="entry name" value="Ankyrin repeat-containing domain"/>
    <property type="match status" value="1"/>
</dbReference>
<dbReference type="OrthoDB" id="4894734at2759"/>
<dbReference type="SUPFAM" id="SSF48403">
    <property type="entry name" value="Ankyrin repeat"/>
    <property type="match status" value="1"/>
</dbReference>
<evidence type="ECO:0000256" key="2">
    <source>
        <dbReference type="ARBA" id="ARBA00023043"/>
    </source>
</evidence>
<accession>A0A2T6ZQL2</accession>
<comment type="caution">
    <text evidence="4">The sequence shown here is derived from an EMBL/GenBank/DDBJ whole genome shotgun (WGS) entry which is preliminary data.</text>
</comment>
<dbReference type="PANTHER" id="PTHR24171">
    <property type="entry name" value="ANKYRIN REPEAT DOMAIN-CONTAINING PROTEIN 39-RELATED"/>
    <property type="match status" value="1"/>
</dbReference>
<dbReference type="Pfam" id="PF12796">
    <property type="entry name" value="Ank_2"/>
    <property type="match status" value="1"/>
</dbReference>
<keyword evidence="5" id="KW-1185">Reference proteome</keyword>
<feature type="repeat" description="ANK" evidence="3">
    <location>
        <begin position="141"/>
        <end position="162"/>
    </location>
</feature>
<proteinExistence type="predicted"/>
<dbReference type="PROSITE" id="PS50088">
    <property type="entry name" value="ANK_REPEAT"/>
    <property type="match status" value="1"/>
</dbReference>
<dbReference type="Proteomes" id="UP000244722">
    <property type="component" value="Unassembled WGS sequence"/>
</dbReference>
<name>A0A2T6ZQL2_TUBBO</name>
<dbReference type="InterPro" id="IPR002110">
    <property type="entry name" value="Ankyrin_rpt"/>
</dbReference>
<dbReference type="STRING" id="42251.A0A2T6ZQL2"/>
<evidence type="ECO:0000256" key="1">
    <source>
        <dbReference type="ARBA" id="ARBA00022737"/>
    </source>
</evidence>
<dbReference type="PANTHER" id="PTHR24171:SF11">
    <property type="entry name" value="26S PROTEASOME NON-ATPASE REGULATORY SUBUNIT 10"/>
    <property type="match status" value="1"/>
</dbReference>
<dbReference type="GO" id="GO:0004842">
    <property type="term" value="F:ubiquitin-protein transferase activity"/>
    <property type="evidence" value="ECO:0007669"/>
    <property type="project" value="TreeGrafter"/>
</dbReference>
<evidence type="ECO:0000313" key="5">
    <source>
        <dbReference type="Proteomes" id="UP000244722"/>
    </source>
</evidence>
<dbReference type="SMART" id="SM00248">
    <property type="entry name" value="ANK"/>
    <property type="match status" value="2"/>
</dbReference>
<gene>
    <name evidence="4" type="ORF">B9Z19DRAFT_985847</name>
</gene>
<evidence type="ECO:0000256" key="3">
    <source>
        <dbReference type="PROSITE-ProRule" id="PRU00023"/>
    </source>
</evidence>
<keyword evidence="2 3" id="KW-0040">ANK repeat</keyword>
<dbReference type="GO" id="GO:0085020">
    <property type="term" value="P:protein K6-linked ubiquitination"/>
    <property type="evidence" value="ECO:0007669"/>
    <property type="project" value="TreeGrafter"/>
</dbReference>
<reference evidence="4 5" key="1">
    <citation type="submission" date="2017-04" db="EMBL/GenBank/DDBJ databases">
        <title>Draft genome sequence of Tuber borchii Vittad., a whitish edible truffle.</title>
        <authorList>
            <consortium name="DOE Joint Genome Institute"/>
            <person name="Murat C."/>
            <person name="Kuo A."/>
            <person name="Barry K.W."/>
            <person name="Clum A."/>
            <person name="Dockter R.B."/>
            <person name="Fauchery L."/>
            <person name="Iotti M."/>
            <person name="Kohler A."/>
            <person name="Labutti K."/>
            <person name="Lindquist E.A."/>
            <person name="Lipzen A."/>
            <person name="Ohm R.A."/>
            <person name="Wang M."/>
            <person name="Grigoriev I.V."/>
            <person name="Zambonelli A."/>
            <person name="Martin F.M."/>
        </authorList>
    </citation>
    <scope>NUCLEOTIDE SEQUENCE [LARGE SCALE GENOMIC DNA]</scope>
    <source>
        <strain evidence="4 5">Tbo3840</strain>
    </source>
</reference>